<name>A0ABY6U493_BIOOC</name>
<organism evidence="1 2">
    <name type="scientific">Bionectria ochroleuca</name>
    <name type="common">Gliocladium roseum</name>
    <dbReference type="NCBI Taxonomy" id="29856"/>
    <lineage>
        <taxon>Eukaryota</taxon>
        <taxon>Fungi</taxon>
        <taxon>Dikarya</taxon>
        <taxon>Ascomycota</taxon>
        <taxon>Pezizomycotina</taxon>
        <taxon>Sordariomycetes</taxon>
        <taxon>Hypocreomycetidae</taxon>
        <taxon>Hypocreales</taxon>
        <taxon>Bionectriaceae</taxon>
        <taxon>Clonostachys</taxon>
    </lineage>
</organism>
<dbReference type="Gene3D" id="1.25.40.10">
    <property type="entry name" value="Tetratricopeptide repeat domain"/>
    <property type="match status" value="1"/>
</dbReference>
<dbReference type="EMBL" id="CABFNS010000741">
    <property type="protein sequence ID" value="VUC25890.1"/>
    <property type="molecule type" value="Genomic_DNA"/>
</dbReference>
<evidence type="ECO:0000313" key="1">
    <source>
        <dbReference type="EMBL" id="VUC25890.1"/>
    </source>
</evidence>
<keyword evidence="2" id="KW-1185">Reference proteome</keyword>
<sequence>MTSTLQDLLPPNLLRFVAEKWIPLEKKEPFANFGEALRKGVFHSDASHRALFHKTLWPTLTFMTKLDVENPPDWMALLPPVEDPEFPARAFGLQLILDQAPRVLFEGVNQRWVFAFFDELSIKYALALQDLPANLRPSSWDRWKDSVTFDYFLILRLYFGAPLVHHEKTAEAAVKFTEETRTLIEERFNVRDPIREQPGKRWDMYGFPKMISAGPPAELRDTASGGFWIQHLMDVHKPPLDKFGRYPYRNWVLGREMTAAEEEWIGKADYFKPPPEDSASFQKNKC</sequence>
<dbReference type="Pfam" id="PF06041">
    <property type="entry name" value="DUF924"/>
    <property type="match status" value="1"/>
</dbReference>
<proteinExistence type="predicted"/>
<protein>
    <submittedName>
        <fullName evidence="1">Uncharacterized protein</fullName>
    </submittedName>
</protein>
<dbReference type="SUPFAM" id="SSF48452">
    <property type="entry name" value="TPR-like"/>
    <property type="match status" value="1"/>
</dbReference>
<gene>
    <name evidence="1" type="ORF">CLO192961_LOCUS176497</name>
</gene>
<comment type="caution">
    <text evidence="1">The sequence shown here is derived from an EMBL/GenBank/DDBJ whole genome shotgun (WGS) entry which is preliminary data.</text>
</comment>
<reference evidence="1 2" key="1">
    <citation type="submission" date="2019-06" db="EMBL/GenBank/DDBJ databases">
        <authorList>
            <person name="Broberg M."/>
        </authorList>
    </citation>
    <scope>NUCLEOTIDE SEQUENCE [LARGE SCALE GENOMIC DNA]</scope>
</reference>
<evidence type="ECO:0000313" key="2">
    <source>
        <dbReference type="Proteomes" id="UP000766486"/>
    </source>
</evidence>
<dbReference type="InterPro" id="IPR011990">
    <property type="entry name" value="TPR-like_helical_dom_sf"/>
</dbReference>
<accession>A0ABY6U493</accession>
<dbReference type="Proteomes" id="UP000766486">
    <property type="component" value="Unassembled WGS sequence"/>
</dbReference>
<dbReference type="InterPro" id="IPR010323">
    <property type="entry name" value="DUF924"/>
</dbReference>